<feature type="region of interest" description="Disordered" evidence="1">
    <location>
        <begin position="1"/>
        <end position="270"/>
    </location>
</feature>
<keyword evidence="3" id="KW-1185">Reference proteome</keyword>
<dbReference type="Proteomes" id="UP001275084">
    <property type="component" value="Unassembled WGS sequence"/>
</dbReference>
<organism evidence="2 3">
    <name type="scientific">Lasiosphaeria hispida</name>
    <dbReference type="NCBI Taxonomy" id="260671"/>
    <lineage>
        <taxon>Eukaryota</taxon>
        <taxon>Fungi</taxon>
        <taxon>Dikarya</taxon>
        <taxon>Ascomycota</taxon>
        <taxon>Pezizomycotina</taxon>
        <taxon>Sordariomycetes</taxon>
        <taxon>Sordariomycetidae</taxon>
        <taxon>Sordariales</taxon>
        <taxon>Lasiosphaeriaceae</taxon>
        <taxon>Lasiosphaeria</taxon>
    </lineage>
</organism>
<accession>A0AAJ0HC80</accession>
<dbReference type="EMBL" id="JAUIQD010000006">
    <property type="protein sequence ID" value="KAK3346913.1"/>
    <property type="molecule type" value="Genomic_DNA"/>
</dbReference>
<feature type="compositionally biased region" description="Basic and acidic residues" evidence="1">
    <location>
        <begin position="128"/>
        <end position="142"/>
    </location>
</feature>
<feature type="compositionally biased region" description="Pro residues" evidence="1">
    <location>
        <begin position="207"/>
        <end position="222"/>
    </location>
</feature>
<feature type="compositionally biased region" description="Low complexity" evidence="1">
    <location>
        <begin position="176"/>
        <end position="195"/>
    </location>
</feature>
<evidence type="ECO:0000256" key="1">
    <source>
        <dbReference type="SAM" id="MobiDB-lite"/>
    </source>
</evidence>
<feature type="compositionally biased region" description="Low complexity" evidence="1">
    <location>
        <begin position="95"/>
        <end position="104"/>
    </location>
</feature>
<protein>
    <submittedName>
        <fullName evidence="2">Uncharacterized protein</fullName>
    </submittedName>
</protein>
<reference evidence="2" key="1">
    <citation type="journal article" date="2023" name="Mol. Phylogenet. Evol.">
        <title>Genome-scale phylogeny and comparative genomics of the fungal order Sordariales.</title>
        <authorList>
            <person name="Hensen N."/>
            <person name="Bonometti L."/>
            <person name="Westerberg I."/>
            <person name="Brannstrom I.O."/>
            <person name="Guillou S."/>
            <person name="Cros-Aarteil S."/>
            <person name="Calhoun S."/>
            <person name="Haridas S."/>
            <person name="Kuo A."/>
            <person name="Mondo S."/>
            <person name="Pangilinan J."/>
            <person name="Riley R."/>
            <person name="LaButti K."/>
            <person name="Andreopoulos B."/>
            <person name="Lipzen A."/>
            <person name="Chen C."/>
            <person name="Yan M."/>
            <person name="Daum C."/>
            <person name="Ng V."/>
            <person name="Clum A."/>
            <person name="Steindorff A."/>
            <person name="Ohm R.A."/>
            <person name="Martin F."/>
            <person name="Silar P."/>
            <person name="Natvig D.O."/>
            <person name="Lalanne C."/>
            <person name="Gautier V."/>
            <person name="Ament-Velasquez S.L."/>
            <person name="Kruys A."/>
            <person name="Hutchinson M.I."/>
            <person name="Powell A.J."/>
            <person name="Barry K."/>
            <person name="Miller A.N."/>
            <person name="Grigoriev I.V."/>
            <person name="Debuchy R."/>
            <person name="Gladieux P."/>
            <person name="Hiltunen Thoren M."/>
            <person name="Johannesson H."/>
        </authorList>
    </citation>
    <scope>NUCLEOTIDE SEQUENCE</scope>
    <source>
        <strain evidence="2">CBS 955.72</strain>
    </source>
</reference>
<proteinExistence type="predicted"/>
<feature type="compositionally biased region" description="Basic and acidic residues" evidence="1">
    <location>
        <begin position="70"/>
        <end position="83"/>
    </location>
</feature>
<feature type="compositionally biased region" description="Basic and acidic residues" evidence="1">
    <location>
        <begin position="230"/>
        <end position="241"/>
    </location>
</feature>
<reference evidence="2" key="2">
    <citation type="submission" date="2023-06" db="EMBL/GenBank/DDBJ databases">
        <authorList>
            <consortium name="Lawrence Berkeley National Laboratory"/>
            <person name="Haridas S."/>
            <person name="Hensen N."/>
            <person name="Bonometti L."/>
            <person name="Westerberg I."/>
            <person name="Brannstrom I.O."/>
            <person name="Guillou S."/>
            <person name="Cros-Aarteil S."/>
            <person name="Calhoun S."/>
            <person name="Kuo A."/>
            <person name="Mondo S."/>
            <person name="Pangilinan J."/>
            <person name="Riley R."/>
            <person name="Labutti K."/>
            <person name="Andreopoulos B."/>
            <person name="Lipzen A."/>
            <person name="Chen C."/>
            <person name="Yanf M."/>
            <person name="Daum C."/>
            <person name="Ng V."/>
            <person name="Clum A."/>
            <person name="Steindorff A."/>
            <person name="Ohm R."/>
            <person name="Martin F."/>
            <person name="Silar P."/>
            <person name="Natvig D."/>
            <person name="Lalanne C."/>
            <person name="Gautier V."/>
            <person name="Ament-Velasquez S.L."/>
            <person name="Kruys A."/>
            <person name="Hutchinson M.I."/>
            <person name="Powell A.J."/>
            <person name="Barry K."/>
            <person name="Miller A.N."/>
            <person name="Grigoriev I.V."/>
            <person name="Debuchy R."/>
            <person name="Gladieux P."/>
            <person name="Thoren M.H."/>
            <person name="Johannesson H."/>
        </authorList>
    </citation>
    <scope>NUCLEOTIDE SEQUENCE</scope>
    <source>
        <strain evidence="2">CBS 955.72</strain>
    </source>
</reference>
<gene>
    <name evidence="2" type="ORF">B0T25DRAFT_290728</name>
</gene>
<evidence type="ECO:0000313" key="2">
    <source>
        <dbReference type="EMBL" id="KAK3346913.1"/>
    </source>
</evidence>
<dbReference type="AlphaFoldDB" id="A0AAJ0HC80"/>
<name>A0AAJ0HC80_9PEZI</name>
<comment type="caution">
    <text evidence="2">The sequence shown here is derived from an EMBL/GenBank/DDBJ whole genome shotgun (WGS) entry which is preliminary data.</text>
</comment>
<sequence>MTEQSANDVPDVPQQALERQEQWAQIDRPDKTGQAISPSLGVSAPPPRHSNPSFPRREASETPAAQDDLQLQHHDANLHHRLEPPCQDESEGNLTTSTSTSTSTSRERHPPTPPTTSNSFVAHHHDPRSHPHPDPDQHPDHHGRLHPHLPSLHNLAAPVLKKHSHPSSPHFARYFSSSPTPVVPVQPTSAQAQPSTAVGADTLPSSNTPPSPPPPSATPPPSKTSQLSRRLRDLIQQEKTRQVPSDDSSDQSSGYSSPPPNPLPKSHKPKSLVPFIDAIMAFEKGRKFSTGTSVHRKRQMSTLVEKEGHFGPALTVCYMIYIHQLCQQTYQVALPLLRAFQFPSRVRFL</sequence>
<evidence type="ECO:0000313" key="3">
    <source>
        <dbReference type="Proteomes" id="UP001275084"/>
    </source>
</evidence>